<dbReference type="GO" id="GO:0034272">
    <property type="term" value="C:phosphatidylinositol 3-kinase complex, class III, type II"/>
    <property type="evidence" value="ECO:0007669"/>
    <property type="project" value="TreeGrafter"/>
</dbReference>
<dbReference type="Gene3D" id="1.10.510.10">
    <property type="entry name" value="Transferase(Phosphotransferase) domain 1"/>
    <property type="match status" value="1"/>
</dbReference>
<keyword evidence="8" id="KW-0418">Kinase</keyword>
<evidence type="ECO:0000256" key="6">
    <source>
        <dbReference type="ARBA" id="ARBA00022737"/>
    </source>
</evidence>
<dbReference type="GO" id="GO:0045324">
    <property type="term" value="P:late endosome to vacuole transport"/>
    <property type="evidence" value="ECO:0007669"/>
    <property type="project" value="InterPro"/>
</dbReference>
<evidence type="ECO:0000256" key="3">
    <source>
        <dbReference type="ARBA" id="ARBA00022527"/>
    </source>
</evidence>
<keyword evidence="6" id="KW-0677">Repeat</keyword>
<accession>A0A0X3Q1Z1</accession>
<evidence type="ECO:0000256" key="1">
    <source>
        <dbReference type="ARBA" id="ARBA00004419"/>
    </source>
</evidence>
<feature type="repeat" description="HEAT" evidence="10">
    <location>
        <begin position="662"/>
        <end position="691"/>
    </location>
</feature>
<dbReference type="EMBL" id="GEEE01009699">
    <property type="protein sequence ID" value="JAP53526.1"/>
    <property type="molecule type" value="Transcribed_RNA"/>
</dbReference>
<dbReference type="SUPFAM" id="SSF56112">
    <property type="entry name" value="Protein kinase-like (PK-like)"/>
    <property type="match status" value="2"/>
</dbReference>
<reference evidence="12" key="1">
    <citation type="submission" date="2016-01" db="EMBL/GenBank/DDBJ databases">
        <title>Reference transcriptome for the parasite Schistocephalus solidus: insights into the molecular evolution of parasitism.</title>
        <authorList>
            <person name="Hebert F.O."/>
            <person name="Grambauer S."/>
            <person name="Barber I."/>
            <person name="Landry C.R."/>
            <person name="Aubin-Horth N."/>
        </authorList>
    </citation>
    <scope>NUCLEOTIDE SEQUENCE</scope>
</reference>
<dbReference type="SMART" id="SM00220">
    <property type="entry name" value="S_TKc"/>
    <property type="match status" value="1"/>
</dbReference>
<dbReference type="PROSITE" id="PS00108">
    <property type="entry name" value="PROTEIN_KINASE_ST"/>
    <property type="match status" value="1"/>
</dbReference>
<dbReference type="Pfam" id="PF00400">
    <property type="entry name" value="WD40"/>
    <property type="match status" value="1"/>
</dbReference>
<dbReference type="InterPro" id="IPR000719">
    <property type="entry name" value="Prot_kinase_dom"/>
</dbReference>
<evidence type="ECO:0000256" key="5">
    <source>
        <dbReference type="ARBA" id="ARBA00022679"/>
    </source>
</evidence>
<feature type="non-terminal residue" evidence="12">
    <location>
        <position position="1"/>
    </location>
</feature>
<dbReference type="GO" id="GO:0005524">
    <property type="term" value="F:ATP binding"/>
    <property type="evidence" value="ECO:0007669"/>
    <property type="project" value="InterPro"/>
</dbReference>
<proteinExistence type="predicted"/>
<dbReference type="PANTHER" id="PTHR17583:SF0">
    <property type="entry name" value="PHOSPHOINOSITIDE 3-KINASE REGULATORY SUBUNIT 4"/>
    <property type="match status" value="1"/>
</dbReference>
<dbReference type="PROSITE" id="PS50011">
    <property type="entry name" value="PROTEIN_KINASE_DOM"/>
    <property type="match status" value="1"/>
</dbReference>
<dbReference type="EC" id="2.7.11.1" evidence="2"/>
<dbReference type="Gene3D" id="1.25.10.10">
    <property type="entry name" value="Leucine-rich Repeat Variant"/>
    <property type="match status" value="2"/>
</dbReference>
<dbReference type="InterPro" id="IPR015943">
    <property type="entry name" value="WD40/YVTN_repeat-like_dom_sf"/>
</dbReference>
<keyword evidence="9" id="KW-0067">ATP-binding</keyword>
<evidence type="ECO:0000256" key="2">
    <source>
        <dbReference type="ARBA" id="ARBA00012513"/>
    </source>
</evidence>
<evidence type="ECO:0000259" key="11">
    <source>
        <dbReference type="PROSITE" id="PS50011"/>
    </source>
</evidence>
<gene>
    <name evidence="12" type="ORF">TR119956</name>
</gene>
<dbReference type="GO" id="GO:0006623">
    <property type="term" value="P:protein targeting to vacuole"/>
    <property type="evidence" value="ECO:0007669"/>
    <property type="project" value="TreeGrafter"/>
</dbReference>
<protein>
    <recommendedName>
        <fullName evidence="2">non-specific serine/threonine protein kinase</fullName>
        <ecNumber evidence="2">2.7.11.1</ecNumber>
    </recommendedName>
</protein>
<dbReference type="Pfam" id="PF22956">
    <property type="entry name" value="VPS15-like_hel"/>
    <property type="match status" value="1"/>
</dbReference>
<dbReference type="SUPFAM" id="SSF50978">
    <property type="entry name" value="WD40 repeat-like"/>
    <property type="match status" value="1"/>
</dbReference>
<evidence type="ECO:0000256" key="10">
    <source>
        <dbReference type="PROSITE-ProRule" id="PRU00103"/>
    </source>
</evidence>
<dbReference type="InterPro" id="IPR055231">
    <property type="entry name" value="2AA_helical"/>
</dbReference>
<comment type="subcellular location">
    <subcellularLocation>
        <location evidence="1">Cytoplasmic vesicle</location>
        <location evidence="1">Autophagosome</location>
    </subcellularLocation>
</comment>
<dbReference type="PROSITE" id="PS50077">
    <property type="entry name" value="HEAT_REPEAT"/>
    <property type="match status" value="1"/>
</dbReference>
<dbReference type="InterPro" id="IPR011989">
    <property type="entry name" value="ARM-like"/>
</dbReference>
<organism evidence="12">
    <name type="scientific">Schistocephalus solidus</name>
    <name type="common">Tapeworm</name>
    <dbReference type="NCBI Taxonomy" id="70667"/>
    <lineage>
        <taxon>Eukaryota</taxon>
        <taxon>Metazoa</taxon>
        <taxon>Spiralia</taxon>
        <taxon>Lophotrochozoa</taxon>
        <taxon>Platyhelminthes</taxon>
        <taxon>Cestoda</taxon>
        <taxon>Eucestoda</taxon>
        <taxon>Diphyllobothriidea</taxon>
        <taxon>Diphyllobothriidae</taxon>
        <taxon>Schistocephalus</taxon>
    </lineage>
</organism>
<dbReference type="GO" id="GO:0034271">
    <property type="term" value="C:phosphatidylinositol 3-kinase complex, class III, type I"/>
    <property type="evidence" value="ECO:0007669"/>
    <property type="project" value="TreeGrafter"/>
</dbReference>
<keyword evidence="5" id="KW-0808">Transferase</keyword>
<dbReference type="GO" id="GO:0071561">
    <property type="term" value="C:nucleus-vacuole junction"/>
    <property type="evidence" value="ECO:0007669"/>
    <property type="project" value="TreeGrafter"/>
</dbReference>
<dbReference type="GO" id="GO:0005770">
    <property type="term" value="C:late endosome"/>
    <property type="evidence" value="ECO:0007669"/>
    <property type="project" value="TreeGrafter"/>
</dbReference>
<dbReference type="GO" id="GO:0004674">
    <property type="term" value="F:protein serine/threonine kinase activity"/>
    <property type="evidence" value="ECO:0007669"/>
    <property type="project" value="UniProtKB-KW"/>
</dbReference>
<evidence type="ECO:0000256" key="9">
    <source>
        <dbReference type="ARBA" id="ARBA00022840"/>
    </source>
</evidence>
<evidence type="ECO:0000256" key="8">
    <source>
        <dbReference type="ARBA" id="ARBA00022777"/>
    </source>
</evidence>
<dbReference type="InterPro" id="IPR001680">
    <property type="entry name" value="WD40_rpt"/>
</dbReference>
<evidence type="ECO:0000313" key="12">
    <source>
        <dbReference type="EMBL" id="JAP53526.1"/>
    </source>
</evidence>
<dbReference type="InterPro" id="IPR011009">
    <property type="entry name" value="Kinase-like_dom_sf"/>
</dbReference>
<dbReference type="InterPro" id="IPR021133">
    <property type="entry name" value="HEAT_type_2"/>
</dbReference>
<name>A0A0X3Q1Z1_SCHSO</name>
<keyword evidence="4" id="KW-0853">WD repeat</keyword>
<keyword evidence="7" id="KW-0547">Nucleotide-binding</keyword>
<dbReference type="SMART" id="SM00320">
    <property type="entry name" value="WD40"/>
    <property type="match status" value="3"/>
</dbReference>
<dbReference type="SUPFAM" id="SSF48371">
    <property type="entry name" value="ARM repeat"/>
    <property type="match status" value="1"/>
</dbReference>
<keyword evidence="3" id="KW-0723">Serine/threonine-protein kinase</keyword>
<dbReference type="GO" id="GO:0016236">
    <property type="term" value="P:macroautophagy"/>
    <property type="evidence" value="ECO:0007669"/>
    <property type="project" value="InterPro"/>
</dbReference>
<dbReference type="Gene3D" id="2.130.10.10">
    <property type="entry name" value="YVTN repeat-like/Quinoprotein amine dehydrogenase"/>
    <property type="match status" value="1"/>
</dbReference>
<dbReference type="InterPro" id="IPR008271">
    <property type="entry name" value="Ser/Thr_kinase_AS"/>
</dbReference>
<dbReference type="GO" id="GO:0005776">
    <property type="term" value="C:autophagosome"/>
    <property type="evidence" value="ECO:0007669"/>
    <property type="project" value="UniProtKB-SubCell"/>
</dbReference>
<dbReference type="InterPro" id="IPR016024">
    <property type="entry name" value="ARM-type_fold"/>
</dbReference>
<dbReference type="PANTHER" id="PTHR17583">
    <property type="entry name" value="PHOSPHOINOSITIDE 3-KINASE REGULATORY SUBUNIT 4"/>
    <property type="match status" value="1"/>
</dbReference>
<evidence type="ECO:0000256" key="4">
    <source>
        <dbReference type="ARBA" id="ARBA00022574"/>
    </source>
</evidence>
<feature type="domain" description="Protein kinase" evidence="11">
    <location>
        <begin position="34"/>
        <end position="478"/>
    </location>
</feature>
<dbReference type="InterPro" id="IPR036322">
    <property type="entry name" value="WD40_repeat_dom_sf"/>
</dbReference>
<dbReference type="InterPro" id="IPR045162">
    <property type="entry name" value="Vps15-like"/>
</dbReference>
<evidence type="ECO:0000256" key="7">
    <source>
        <dbReference type="ARBA" id="ARBA00022741"/>
    </source>
</evidence>
<sequence length="1685" mass="183835">RSLPHSLYAFNMGNQIYGTMSSQMASCEECLQEFQIPLKVEEELFGSRLFKVAKVRSPDPDASAPKIVKIFPYTKATFRIAEAQQTILPFCKHITDARNLLPITSVSATVHYIFIIRDFVDNSLTERLCTRPFLCPAEKRWIAFQLLCALSQLHSPTDSNATCLCHGDIKSENVLLTAWGWLLLADPAPFKPVLLPSDNPSEFTYFFDSSRRRVCYLAPERFIDASTSSNHDLTGCSSVPGNLNLHAELFEDDANDNAGAAVQDLGDLIVGEMANEDMHCEDTLDTEASDPSAVRVYIPSAVEEPDEMTARSLPISAPIAYSGSPSSHTPLAHSVGSRHRQRELRSILDPYPGSAASSPAERKTLRFRIAGSVNSESDFTHGKLAPSMDLFSAGCVLLELFTDGTAAFTLSDLLSYRQHESSRLTSLLSSVSDVSARLLIKNLISLDADSRGSANKHLAQFRGTLFPDFFYTDLQPYLKNFLEPSMASPATRLAHLHNSLPDLLNRLRNEPADSQLTVSIILCNLVIASLNSVAGGTADSLPITAAHLSPTPIAAPSVEGSVENSKVYALFCLLILSDKVPSMPLFDRLLPHLVELTDLRHHSTEVRRLAMDALTQILLKAAHILKEKEATVGRASESQSSSQQQQEYLSVLPDMCFLNEFLLPSLAPLAVDPELEVRLAMARCLPVLAEVCLLFSDILRPRGASDEGDRSEDSSVPMTEIHVVLQLLNEYLPASDSDSVLKTSRGHIRERLVTLFSDSENFIRRSLMETQSLAKLATFFGRSHSNDTILSHMVTFLNDKDDQNLRSAFFRQVGPLAGLFGAQSVGVLRSLLEQGLSDPDDNVLEACLRTLCHLLRRRLLNGPLSVAFLQRVLSLTAHPAQSIRQVCVAYITTFARSVTRPYQAATGSRGKEEPLSSGLQPPLNDKDESLELAVTEQSGLSAPSDPEFARFVNGDCGLASLYARLFNTEVNEAVFVRPLGPCLTNDAVLLANLQTPLRYGLLDTVVSSCLSVASTTPGSSGFAVCKALLCYLQERKSQRLVTHSGEMPCYTMPGNESIAQILTRLQSIGLTEFMEGQLLQLSPLLLNRCALAHPAAKPSETGPLSRSAVLSVVPLDAFVSSAPATCTQSFSAFPRARWLPLLFSSAESGVSMRRWHPLSSKDCSLPSFSVSEKFGDMGSSACVPSESCQGSSAKSFLDIISHRVSEGRVALPIQTLPRLIFARGLTVDDEHDLSATVAATSLGDSAAASSGTSRLHPTESQQSQVVELNVSPPSVVSLNIAPPMLRGLTRSQLWSALRPRGTLVVHLHEHKPGHISLATHPSGHLLASCSSGDAHVKFWDCGRVQMSDQSSASSKLAEGFSEDTIGGGSVDKSISTSNLDLASGHFLPARSFSTYSVRKPQHASDKPTCRHLVWTDAGSSVATIADRSAIHLVDGSMGCQRSCIKIPIAIHGMATFLTAPLVTAFPPSVSVNCMAGGTDHNLLVYSATNGSIIGHDIRSPQPAWSLKQNRIHGFIRCLSVHSGHTWLVSGTSRGHIVSWDLRYQREISFSLLPYDGRVSIMNLQIWENPSCSWMDDRSKPSTLVRSPLCAFGSILCFSYPLTIISCFRLFSTFVWLLSLFISTYGSLAADEASAFRFSQKLRSRAFALLWKAGTGELMPEHTRKTRLTIQDIFFFISRPCPNLQL</sequence>